<dbReference type="EMBL" id="BGPR01006625">
    <property type="protein sequence ID" value="GBN20493.1"/>
    <property type="molecule type" value="Genomic_DNA"/>
</dbReference>
<dbReference type="Proteomes" id="UP000499080">
    <property type="component" value="Unassembled WGS sequence"/>
</dbReference>
<evidence type="ECO:0000313" key="1">
    <source>
        <dbReference type="EMBL" id="GBN20493.1"/>
    </source>
</evidence>
<name>A0A4Y2M239_ARAVE</name>
<keyword evidence="2" id="KW-1185">Reference proteome</keyword>
<organism evidence="1 2">
    <name type="scientific">Araneus ventricosus</name>
    <name type="common">Orbweaver spider</name>
    <name type="synonym">Epeira ventricosa</name>
    <dbReference type="NCBI Taxonomy" id="182803"/>
    <lineage>
        <taxon>Eukaryota</taxon>
        <taxon>Metazoa</taxon>
        <taxon>Ecdysozoa</taxon>
        <taxon>Arthropoda</taxon>
        <taxon>Chelicerata</taxon>
        <taxon>Arachnida</taxon>
        <taxon>Araneae</taxon>
        <taxon>Araneomorphae</taxon>
        <taxon>Entelegynae</taxon>
        <taxon>Araneoidea</taxon>
        <taxon>Araneidae</taxon>
        <taxon>Araneus</taxon>
    </lineage>
</organism>
<dbReference type="AlphaFoldDB" id="A0A4Y2M239"/>
<reference evidence="1 2" key="1">
    <citation type="journal article" date="2019" name="Sci. Rep.">
        <title>Orb-weaving spider Araneus ventricosus genome elucidates the spidroin gene catalogue.</title>
        <authorList>
            <person name="Kono N."/>
            <person name="Nakamura H."/>
            <person name="Ohtoshi R."/>
            <person name="Moran D.A.P."/>
            <person name="Shinohara A."/>
            <person name="Yoshida Y."/>
            <person name="Fujiwara M."/>
            <person name="Mori M."/>
            <person name="Tomita M."/>
            <person name="Arakawa K."/>
        </authorList>
    </citation>
    <scope>NUCLEOTIDE SEQUENCE [LARGE SCALE GENOMIC DNA]</scope>
</reference>
<proteinExistence type="predicted"/>
<protein>
    <submittedName>
        <fullName evidence="1">Uncharacterized protein</fullName>
    </submittedName>
</protein>
<comment type="caution">
    <text evidence="1">The sequence shown here is derived from an EMBL/GenBank/DDBJ whole genome shotgun (WGS) entry which is preliminary data.</text>
</comment>
<accession>A0A4Y2M239</accession>
<evidence type="ECO:0000313" key="2">
    <source>
        <dbReference type="Proteomes" id="UP000499080"/>
    </source>
</evidence>
<gene>
    <name evidence="1" type="ORF">AVEN_134051_1</name>
</gene>
<sequence>MISKAVTSLVECMPLEIPHLGNLERITRCSPMMTSIFITNTGRRCREMLRMEQRYQESLRGPINVTCRHDKDEYACLSYIMSRISRALIA</sequence>